<protein>
    <recommendedName>
        <fullName evidence="6">Polyhydroxybutyrate depolymerase</fullName>
    </recommendedName>
</protein>
<dbReference type="Proteomes" id="UP000008363">
    <property type="component" value="Unassembled WGS sequence"/>
</dbReference>
<dbReference type="Pfam" id="PF10503">
    <property type="entry name" value="Esterase_PHB"/>
    <property type="match status" value="1"/>
</dbReference>
<gene>
    <name evidence="4" type="ORF">GORHZ_035_00040</name>
</gene>
<evidence type="ECO:0000313" key="5">
    <source>
        <dbReference type="Proteomes" id="UP000008363"/>
    </source>
</evidence>
<dbReference type="Gene3D" id="3.40.50.1820">
    <property type="entry name" value="alpha/beta hydrolase"/>
    <property type="match status" value="1"/>
</dbReference>
<evidence type="ECO:0000313" key="4">
    <source>
        <dbReference type="EMBL" id="GAB88664.1"/>
    </source>
</evidence>
<dbReference type="InterPro" id="IPR029058">
    <property type="entry name" value="AB_hydrolase_fold"/>
</dbReference>
<accession>K6WQ48</accession>
<dbReference type="PANTHER" id="PTHR43037:SF1">
    <property type="entry name" value="BLL1128 PROTEIN"/>
    <property type="match status" value="1"/>
</dbReference>
<proteinExistence type="predicted"/>
<dbReference type="PANTHER" id="PTHR43037">
    <property type="entry name" value="UNNAMED PRODUCT-RELATED"/>
    <property type="match status" value="1"/>
</dbReference>
<evidence type="ECO:0000256" key="3">
    <source>
        <dbReference type="SAM" id="SignalP"/>
    </source>
</evidence>
<sequence>MTPGRIRIRVLLAGIGVVALCLAAAPGGVLAAPSVGGHSTGTIGAGALARTFEMYRPAGLTRPAPLVVVLHGGYGSGKQAERSYHWDAQADRGRFVAVFPNGVGRSWNAGTCCGPAQQSNADDVAFIRAVVDKVAAQTPIDRSRAYVTGMSNGAMMAYRLACQTDLFAAAAPVAGTILTDCSRAHPISVLHIHGTNDQSVPYGGGPGRYYSLKGTARVDGPSVPAVNATFRRIDSCAPPSVRRAGVVTTSVARCPGSRTVELITVDGAGHQWPGSSRSPLMDLVRPGNAPSTAFDATAVIWDFFAAHHR</sequence>
<name>K6WQ48_9ACTN</name>
<dbReference type="InterPro" id="IPR010126">
    <property type="entry name" value="Esterase_phb"/>
</dbReference>
<evidence type="ECO:0000256" key="2">
    <source>
        <dbReference type="ARBA" id="ARBA00022801"/>
    </source>
</evidence>
<dbReference type="AlphaFoldDB" id="K6WQ48"/>
<dbReference type="RefSeq" id="WP_006330298.1">
    <property type="nucleotide sequence ID" value="NZ_BAHC01000035.1"/>
</dbReference>
<dbReference type="EMBL" id="BAHC01000035">
    <property type="protein sequence ID" value="GAB88664.1"/>
    <property type="molecule type" value="Genomic_DNA"/>
</dbReference>
<feature type="chain" id="PRO_5003899763" description="Polyhydroxybutyrate depolymerase" evidence="3">
    <location>
        <begin position="32"/>
        <end position="309"/>
    </location>
</feature>
<keyword evidence="5" id="KW-1185">Reference proteome</keyword>
<dbReference type="GO" id="GO:0016787">
    <property type="term" value="F:hydrolase activity"/>
    <property type="evidence" value="ECO:0007669"/>
    <property type="project" value="UniProtKB-KW"/>
</dbReference>
<dbReference type="STRING" id="1108045.GORHZ_035_00040"/>
<evidence type="ECO:0008006" key="6">
    <source>
        <dbReference type="Google" id="ProtNLM"/>
    </source>
</evidence>
<feature type="signal peptide" evidence="3">
    <location>
        <begin position="1"/>
        <end position="31"/>
    </location>
</feature>
<organism evidence="4 5">
    <name type="scientific">Gordonia rhizosphera NBRC 16068</name>
    <dbReference type="NCBI Taxonomy" id="1108045"/>
    <lineage>
        <taxon>Bacteria</taxon>
        <taxon>Bacillati</taxon>
        <taxon>Actinomycetota</taxon>
        <taxon>Actinomycetes</taxon>
        <taxon>Mycobacteriales</taxon>
        <taxon>Gordoniaceae</taxon>
        <taxon>Gordonia</taxon>
    </lineage>
</organism>
<dbReference type="GO" id="GO:0005576">
    <property type="term" value="C:extracellular region"/>
    <property type="evidence" value="ECO:0007669"/>
    <property type="project" value="InterPro"/>
</dbReference>
<evidence type="ECO:0000256" key="1">
    <source>
        <dbReference type="ARBA" id="ARBA00022729"/>
    </source>
</evidence>
<dbReference type="InterPro" id="IPR050955">
    <property type="entry name" value="Plant_Biomass_Hydrol_Est"/>
</dbReference>
<dbReference type="OrthoDB" id="9767239at2"/>
<dbReference type="eggNOG" id="COG3509">
    <property type="taxonomic scope" value="Bacteria"/>
</dbReference>
<keyword evidence="2" id="KW-0378">Hydrolase</keyword>
<keyword evidence="1 3" id="KW-0732">Signal</keyword>
<comment type="caution">
    <text evidence="4">The sequence shown here is derived from an EMBL/GenBank/DDBJ whole genome shotgun (WGS) entry which is preliminary data.</text>
</comment>
<dbReference type="SUPFAM" id="SSF53474">
    <property type="entry name" value="alpha/beta-Hydrolases"/>
    <property type="match status" value="1"/>
</dbReference>
<reference evidence="4 5" key="1">
    <citation type="submission" date="2012-08" db="EMBL/GenBank/DDBJ databases">
        <title>Whole genome shotgun sequence of Gordonia rhizosphera NBRC 16068.</title>
        <authorList>
            <person name="Takarada H."/>
            <person name="Isaki S."/>
            <person name="Hosoyama A."/>
            <person name="Tsuchikane K."/>
            <person name="Katsumata H."/>
            <person name="Baba S."/>
            <person name="Ohji S."/>
            <person name="Yamazaki S."/>
            <person name="Fujita N."/>
        </authorList>
    </citation>
    <scope>NUCLEOTIDE SEQUENCE [LARGE SCALE GENOMIC DNA]</scope>
    <source>
        <strain evidence="4 5">NBRC 16068</strain>
    </source>
</reference>